<keyword evidence="3" id="KW-1185">Reference proteome</keyword>
<dbReference type="GO" id="GO:0003995">
    <property type="term" value="F:acyl-CoA dehydrogenase activity"/>
    <property type="evidence" value="ECO:0007669"/>
    <property type="project" value="InterPro"/>
</dbReference>
<protein>
    <submittedName>
        <fullName evidence="2">Acyl-CoA reductase (LuxC)</fullName>
    </submittedName>
</protein>
<evidence type="ECO:0000313" key="3">
    <source>
        <dbReference type="Proteomes" id="UP000199228"/>
    </source>
</evidence>
<dbReference type="EMBL" id="FMXR01000008">
    <property type="protein sequence ID" value="SDB15676.1"/>
    <property type="molecule type" value="Genomic_DNA"/>
</dbReference>
<reference evidence="2 3" key="1">
    <citation type="submission" date="2016-10" db="EMBL/GenBank/DDBJ databases">
        <authorList>
            <person name="de Groot N.N."/>
        </authorList>
    </citation>
    <scope>NUCLEOTIDE SEQUENCE [LARGE SCALE GENOMIC DNA]</scope>
    <source>
        <strain evidence="2 3">DSM 3217</strain>
    </source>
</reference>
<evidence type="ECO:0000256" key="1">
    <source>
        <dbReference type="ARBA" id="ARBA00022857"/>
    </source>
</evidence>
<proteinExistence type="predicted"/>
<dbReference type="Proteomes" id="UP000199228">
    <property type="component" value="Unassembled WGS sequence"/>
</dbReference>
<dbReference type="RefSeq" id="WP_143010233.1">
    <property type="nucleotide sequence ID" value="NZ_FMXR01000008.1"/>
</dbReference>
<accession>A0A1G6B4T1</accession>
<gene>
    <name evidence="2" type="ORF">SAMN02910417_01176</name>
</gene>
<sequence>MDDIKFLVGNQDNFIQMCEEDAGILYEPYDEQVINFLHALSRKIMKDNEAKQYPDVVSLGFYLRSANLNRLKEEAKINEIRMGRGMIFHVAPSNVPVNAFFSLTFGLLAGNVNVLRVPTKEFGQITCVCRLMRELLDDEYSYLEHNIAIVSYDRDSQWSAYLSKHCSGRVIWGGDETIASFAPLKMHPRAVEIHFADRYSFAVLSAKAVLGADDKQMQSLAEGFYNDTYLMDQNACSSPHLICWKSDCDDMQDAKDRFWNAVYETAKKYELADIKCTGKYTTHTENVMRYPQITSVKRYENLLYVSQLSEVPDSFEQLRGKFGDFYEIEIEDLGELGEALTQRTQSCLYFGLEPRQTYQELTSRKRKGVDRIVPIGKALDITVYWDGYDIIRELSRIITLE</sequence>
<evidence type="ECO:0000313" key="2">
    <source>
        <dbReference type="EMBL" id="SDB15676.1"/>
    </source>
</evidence>
<dbReference type="InterPro" id="IPR008670">
    <property type="entry name" value="CoA_reduct_LuxC"/>
</dbReference>
<organism evidence="2 3">
    <name type="scientific">Eubacterium oxidoreducens</name>
    <dbReference type="NCBI Taxonomy" id="1732"/>
    <lineage>
        <taxon>Bacteria</taxon>
        <taxon>Bacillati</taxon>
        <taxon>Bacillota</taxon>
        <taxon>Clostridia</taxon>
        <taxon>Eubacteriales</taxon>
        <taxon>Eubacteriaceae</taxon>
        <taxon>Eubacterium</taxon>
    </lineage>
</organism>
<name>A0A1G6B4T1_EUBOX</name>
<keyword evidence="1" id="KW-0521">NADP</keyword>
<dbReference type="GO" id="GO:0008218">
    <property type="term" value="P:bioluminescence"/>
    <property type="evidence" value="ECO:0007669"/>
    <property type="project" value="InterPro"/>
</dbReference>
<dbReference type="AlphaFoldDB" id="A0A1G6B4T1"/>
<dbReference type="OrthoDB" id="580775at2"/>
<dbReference type="Pfam" id="PF05893">
    <property type="entry name" value="LuxC"/>
    <property type="match status" value="1"/>
</dbReference>
<dbReference type="STRING" id="1732.SAMN02910417_01176"/>